<gene>
    <name evidence="1" type="ORF">FB45DRAFT_733585</name>
</gene>
<accession>A0AAD7CH47</accession>
<protein>
    <submittedName>
        <fullName evidence="1">Uncharacterized protein</fullName>
    </submittedName>
</protein>
<dbReference type="Proteomes" id="UP001221142">
    <property type="component" value="Unassembled WGS sequence"/>
</dbReference>
<dbReference type="AlphaFoldDB" id="A0AAD7CH47"/>
<reference evidence="1" key="1">
    <citation type="submission" date="2023-03" db="EMBL/GenBank/DDBJ databases">
        <title>Massive genome expansion in bonnet fungi (Mycena s.s.) driven by repeated elements and novel gene families across ecological guilds.</title>
        <authorList>
            <consortium name="Lawrence Berkeley National Laboratory"/>
            <person name="Harder C.B."/>
            <person name="Miyauchi S."/>
            <person name="Viragh M."/>
            <person name="Kuo A."/>
            <person name="Thoen E."/>
            <person name="Andreopoulos B."/>
            <person name="Lu D."/>
            <person name="Skrede I."/>
            <person name="Drula E."/>
            <person name="Henrissat B."/>
            <person name="Morin E."/>
            <person name="Kohler A."/>
            <person name="Barry K."/>
            <person name="LaButti K."/>
            <person name="Morin E."/>
            <person name="Salamov A."/>
            <person name="Lipzen A."/>
            <person name="Mereny Z."/>
            <person name="Hegedus B."/>
            <person name="Baldrian P."/>
            <person name="Stursova M."/>
            <person name="Weitz H."/>
            <person name="Taylor A."/>
            <person name="Grigoriev I.V."/>
            <person name="Nagy L.G."/>
            <person name="Martin F."/>
            <person name="Kauserud H."/>
        </authorList>
    </citation>
    <scope>NUCLEOTIDE SEQUENCE</scope>
    <source>
        <strain evidence="1">9284</strain>
    </source>
</reference>
<comment type="caution">
    <text evidence="1">The sequence shown here is derived from an EMBL/GenBank/DDBJ whole genome shotgun (WGS) entry which is preliminary data.</text>
</comment>
<proteinExistence type="predicted"/>
<dbReference type="EMBL" id="JARKIF010000002">
    <property type="protein sequence ID" value="KAJ7647143.1"/>
    <property type="molecule type" value="Genomic_DNA"/>
</dbReference>
<organism evidence="1 2">
    <name type="scientific">Roridomyces roridus</name>
    <dbReference type="NCBI Taxonomy" id="1738132"/>
    <lineage>
        <taxon>Eukaryota</taxon>
        <taxon>Fungi</taxon>
        <taxon>Dikarya</taxon>
        <taxon>Basidiomycota</taxon>
        <taxon>Agaricomycotina</taxon>
        <taxon>Agaricomycetes</taxon>
        <taxon>Agaricomycetidae</taxon>
        <taxon>Agaricales</taxon>
        <taxon>Marasmiineae</taxon>
        <taxon>Mycenaceae</taxon>
        <taxon>Roridomyces</taxon>
    </lineage>
</organism>
<keyword evidence="2" id="KW-1185">Reference proteome</keyword>
<evidence type="ECO:0000313" key="2">
    <source>
        <dbReference type="Proteomes" id="UP001221142"/>
    </source>
</evidence>
<name>A0AAD7CH47_9AGAR</name>
<sequence>MSISVKTVFHAGRDASEPGIVVQITTLRGSYMIWAGTWAGSEEDKEKALAAGHLGRDWACGMPDGVGRIAQSIVSRLADGSRPAQDC</sequence>
<evidence type="ECO:0000313" key="1">
    <source>
        <dbReference type="EMBL" id="KAJ7647143.1"/>
    </source>
</evidence>